<protein>
    <submittedName>
        <fullName evidence="1">Uncharacterized conserved protein YdeI, YjbR/CyaY-like superfamily, DUF1801 family</fullName>
    </submittedName>
</protein>
<evidence type="ECO:0000313" key="1">
    <source>
        <dbReference type="EMBL" id="SDK78472.1"/>
    </source>
</evidence>
<dbReference type="Proteomes" id="UP000198662">
    <property type="component" value="Unassembled WGS sequence"/>
</dbReference>
<organism evidence="1 2">
    <name type="scientific">Glycomyces sambucus</name>
    <dbReference type="NCBI Taxonomy" id="380244"/>
    <lineage>
        <taxon>Bacteria</taxon>
        <taxon>Bacillati</taxon>
        <taxon>Actinomycetota</taxon>
        <taxon>Actinomycetes</taxon>
        <taxon>Glycomycetales</taxon>
        <taxon>Glycomycetaceae</taxon>
        <taxon>Glycomyces</taxon>
    </lineage>
</organism>
<dbReference type="EMBL" id="FNGF01000002">
    <property type="protein sequence ID" value="SDK78472.1"/>
    <property type="molecule type" value="Genomic_DNA"/>
</dbReference>
<dbReference type="AlphaFoldDB" id="A0A1G9EQK9"/>
<dbReference type="Pfam" id="PF13376">
    <property type="entry name" value="OmdA"/>
    <property type="match status" value="1"/>
</dbReference>
<accession>A0A1G9EQK9</accession>
<name>A0A1G9EQK9_9ACTN</name>
<reference evidence="2" key="1">
    <citation type="submission" date="2016-10" db="EMBL/GenBank/DDBJ databases">
        <authorList>
            <person name="Varghese N."/>
            <person name="Submissions S."/>
        </authorList>
    </citation>
    <scope>NUCLEOTIDE SEQUENCE [LARGE SCALE GENOMIC DNA]</scope>
    <source>
        <strain evidence="2">CGMCC 4.3147</strain>
    </source>
</reference>
<evidence type="ECO:0000313" key="2">
    <source>
        <dbReference type="Proteomes" id="UP000198662"/>
    </source>
</evidence>
<dbReference type="STRING" id="380244.SAMN05216298_1342"/>
<proteinExistence type="predicted"/>
<keyword evidence="2" id="KW-1185">Reference proteome</keyword>
<dbReference type="RefSeq" id="WP_091045064.1">
    <property type="nucleotide sequence ID" value="NZ_FNGF01000002.1"/>
</dbReference>
<gene>
    <name evidence="1" type="ORF">SAMN05216298_1342</name>
</gene>
<sequence>MSALEFADLADWESWLAEHHAGATEAWLRIGKRRSALELIRIEDALDGALCFGWIDGQRKALDGDSFLQRYSPRRAGSAWSQVNRVKIAALTAAGRMRPAGEAQVAAAKADGRWDAAYESQRTAEVPAELAAAVAAASAEAALAALPRSERYALMLPVLQARTAAARERIAARIAASLAGKRAGGPG</sequence>
<dbReference type="OrthoDB" id="9796999at2"/>